<gene>
    <name evidence="1" type="ORF">GCM10011394_17570</name>
</gene>
<comment type="caution">
    <text evidence="1">The sequence shown here is derived from an EMBL/GenBank/DDBJ whole genome shotgun (WGS) entry which is preliminary data.</text>
</comment>
<organism evidence="1 2">
    <name type="scientific">Luteimonas terricola</name>
    <dbReference type="NCBI Taxonomy" id="645597"/>
    <lineage>
        <taxon>Bacteria</taxon>
        <taxon>Pseudomonadati</taxon>
        <taxon>Pseudomonadota</taxon>
        <taxon>Gammaproteobacteria</taxon>
        <taxon>Lysobacterales</taxon>
        <taxon>Lysobacteraceae</taxon>
        <taxon>Luteimonas</taxon>
    </lineage>
</organism>
<evidence type="ECO:0000313" key="1">
    <source>
        <dbReference type="EMBL" id="GGK08674.1"/>
    </source>
</evidence>
<dbReference type="Proteomes" id="UP000599009">
    <property type="component" value="Unassembled WGS sequence"/>
</dbReference>
<dbReference type="EMBL" id="BMME01000001">
    <property type="protein sequence ID" value="GGK08674.1"/>
    <property type="molecule type" value="Genomic_DNA"/>
</dbReference>
<evidence type="ECO:0000313" key="2">
    <source>
        <dbReference type="Proteomes" id="UP000599009"/>
    </source>
</evidence>
<evidence type="ECO:0008006" key="3">
    <source>
        <dbReference type="Google" id="ProtNLM"/>
    </source>
</evidence>
<accession>A0ABQ2EEE6</accession>
<proteinExistence type="predicted"/>
<protein>
    <recommendedName>
        <fullName evidence="3">DUF3486 family protein</fullName>
    </recommendedName>
</protein>
<dbReference type="Pfam" id="PF11985">
    <property type="entry name" value="Phage_Mu_Gp27"/>
    <property type="match status" value="1"/>
</dbReference>
<name>A0ABQ2EEE6_9GAMM</name>
<sequence>MPAPSKIDMMDEATRAELDRRIVANGFGGYVALSEWLVEQGYEIGKSTVGERGRRLKQKMGQIRASTEAAKMIAAAAPDDADERSNAIISLVQTEIFESLLQLEAATDEEDPAKRVEILGKAAKNIATLTRASVTRNKWAMDVRARVDAATAAVDKIQKSGGLSAAGARELREKILGINRATV</sequence>
<reference evidence="2" key="1">
    <citation type="journal article" date="2019" name="Int. J. Syst. Evol. Microbiol.">
        <title>The Global Catalogue of Microorganisms (GCM) 10K type strain sequencing project: providing services to taxonomists for standard genome sequencing and annotation.</title>
        <authorList>
            <consortium name="The Broad Institute Genomics Platform"/>
            <consortium name="The Broad Institute Genome Sequencing Center for Infectious Disease"/>
            <person name="Wu L."/>
            <person name="Ma J."/>
        </authorList>
    </citation>
    <scope>NUCLEOTIDE SEQUENCE [LARGE SCALE GENOMIC DNA]</scope>
    <source>
        <strain evidence="2">CGMCC 1.8985</strain>
    </source>
</reference>
<keyword evidence="2" id="KW-1185">Reference proteome</keyword>
<dbReference type="InterPro" id="IPR021874">
    <property type="entry name" value="Phage_Mu_Gp27"/>
</dbReference>